<evidence type="ECO:0008006" key="4">
    <source>
        <dbReference type="Google" id="ProtNLM"/>
    </source>
</evidence>
<dbReference type="PANTHER" id="PTHR15132:SF1">
    <property type="entry name" value="SNRNA-ACTIVATING PROTEIN COMPLEX SUBUNIT 2"/>
    <property type="match status" value="1"/>
</dbReference>
<dbReference type="GO" id="GO:0009301">
    <property type="term" value="P:snRNA transcription"/>
    <property type="evidence" value="ECO:0007669"/>
    <property type="project" value="InterPro"/>
</dbReference>
<feature type="compositionally biased region" description="Low complexity" evidence="1">
    <location>
        <begin position="203"/>
        <end position="264"/>
    </location>
</feature>
<dbReference type="Proteomes" id="UP001346869">
    <property type="component" value="Unassembled WGS sequence"/>
</dbReference>
<gene>
    <name evidence="2" type="ORF">PBY51_006253</name>
</gene>
<reference evidence="2 3" key="2">
    <citation type="journal article" date="2023" name="Mol. Biol. Evol.">
        <title>Genomics of Secondarily Temperate Adaptation in the Only Non-Antarctic Icefish.</title>
        <authorList>
            <person name="Rivera-Colon A.G."/>
            <person name="Rayamajhi N."/>
            <person name="Minhas B.F."/>
            <person name="Madrigal G."/>
            <person name="Bilyk K.T."/>
            <person name="Yoon V."/>
            <person name="Hune M."/>
            <person name="Gregory S."/>
            <person name="Cheng C.H.C."/>
            <person name="Catchen J.M."/>
        </authorList>
    </citation>
    <scope>NUCLEOTIDE SEQUENCE [LARGE SCALE GENOMIC DNA]</scope>
    <source>
        <strain evidence="2">JMC-PN-2008</strain>
    </source>
</reference>
<evidence type="ECO:0000256" key="1">
    <source>
        <dbReference type="SAM" id="MobiDB-lite"/>
    </source>
</evidence>
<protein>
    <recommendedName>
        <fullName evidence="4">snRNA-activating protein complex subunit 2</fullName>
    </recommendedName>
</protein>
<keyword evidence="3" id="KW-1185">Reference proteome</keyword>
<feature type="region of interest" description="Disordered" evidence="1">
    <location>
        <begin position="203"/>
        <end position="269"/>
    </location>
</feature>
<feature type="compositionally biased region" description="Basic residues" evidence="1">
    <location>
        <begin position="1"/>
        <end position="11"/>
    </location>
</feature>
<reference evidence="2 3" key="1">
    <citation type="journal article" date="2023" name="Genes (Basel)">
        <title>Chromosome-Level Genome Assembly and Circadian Gene Repertoire of the Patagonia Blennie Eleginops maclovinus-The Closest Ancestral Proxy of Antarctic Cryonotothenioids.</title>
        <authorList>
            <person name="Cheng C.C."/>
            <person name="Rivera-Colon A.G."/>
            <person name="Minhas B.F."/>
            <person name="Wilson L."/>
            <person name="Rayamajhi N."/>
            <person name="Vargas-Chacoff L."/>
            <person name="Catchen J.M."/>
        </authorList>
    </citation>
    <scope>NUCLEOTIDE SEQUENCE [LARGE SCALE GENOMIC DNA]</scope>
    <source>
        <strain evidence="2">JMC-PN-2008</strain>
    </source>
</reference>
<evidence type="ECO:0000313" key="2">
    <source>
        <dbReference type="EMBL" id="KAK5848658.1"/>
    </source>
</evidence>
<dbReference type="InterPro" id="IPR021281">
    <property type="entry name" value="SNAPC2"/>
</dbReference>
<evidence type="ECO:0000313" key="3">
    <source>
        <dbReference type="Proteomes" id="UP001346869"/>
    </source>
</evidence>
<dbReference type="GO" id="GO:0016604">
    <property type="term" value="C:nuclear body"/>
    <property type="evidence" value="ECO:0007669"/>
    <property type="project" value="TreeGrafter"/>
</dbReference>
<comment type="caution">
    <text evidence="2">The sequence shown here is derived from an EMBL/GenBank/DDBJ whole genome shotgun (WGS) entry which is preliminary data.</text>
</comment>
<dbReference type="AlphaFoldDB" id="A0AAN7WFK1"/>
<organism evidence="2 3">
    <name type="scientific">Eleginops maclovinus</name>
    <name type="common">Patagonian blennie</name>
    <name type="synonym">Eleginus maclovinus</name>
    <dbReference type="NCBI Taxonomy" id="56733"/>
    <lineage>
        <taxon>Eukaryota</taxon>
        <taxon>Metazoa</taxon>
        <taxon>Chordata</taxon>
        <taxon>Craniata</taxon>
        <taxon>Vertebrata</taxon>
        <taxon>Euteleostomi</taxon>
        <taxon>Actinopterygii</taxon>
        <taxon>Neopterygii</taxon>
        <taxon>Teleostei</taxon>
        <taxon>Neoteleostei</taxon>
        <taxon>Acanthomorphata</taxon>
        <taxon>Eupercaria</taxon>
        <taxon>Perciformes</taxon>
        <taxon>Notothenioidei</taxon>
        <taxon>Eleginopidae</taxon>
        <taxon>Eleginops</taxon>
    </lineage>
</organism>
<accession>A0AAN7WFK1</accession>
<name>A0AAN7WFK1_ELEMC</name>
<feature type="region of interest" description="Disordered" evidence="1">
    <location>
        <begin position="1"/>
        <end position="27"/>
    </location>
</feature>
<dbReference type="Pfam" id="PF11035">
    <property type="entry name" value="SNAPC2"/>
    <property type="match status" value="1"/>
</dbReference>
<dbReference type="EMBL" id="JAUZQC010000025">
    <property type="protein sequence ID" value="KAK5848658.1"/>
    <property type="molecule type" value="Genomic_DNA"/>
</dbReference>
<proteinExistence type="predicted"/>
<feature type="region of interest" description="Disordered" evidence="1">
    <location>
        <begin position="372"/>
        <end position="392"/>
    </location>
</feature>
<dbReference type="PANTHER" id="PTHR15132">
    <property type="entry name" value="SNRNA-ACTIVATING PROTEIN COMPLEX SUBUNIT 2"/>
    <property type="match status" value="1"/>
</dbReference>
<feature type="region of interest" description="Disordered" evidence="1">
    <location>
        <begin position="142"/>
        <end position="165"/>
    </location>
</feature>
<dbReference type="GO" id="GO:0016251">
    <property type="term" value="F:RNA polymerase II general transcription initiation factor activity"/>
    <property type="evidence" value="ECO:0007669"/>
    <property type="project" value="InterPro"/>
</dbReference>
<sequence>MKPPPRKRTKRTPSFEPSPAPRKVSGQWQLAERRKLLKALKDLAKTNSLNEDIDCEFLRKYVPTRSISEINTMVELLKSQVISFASQELKKKTRQEKDRKPIEVWTQMASLVAGTNENPIIDTFSQILMVCSTEPKTLKFCDPPKVNGPPPVQNRHIGRTAPLKPIPRLPLKVRPIRALKNPAAATSPGGRLAAASHQLLSTAAGASPATPPTSQSAQPSEQHPTTTSSSESTSASPHTSPTSRTPAPSPASSSGASSPHPLSTPARKCNTVFGTTSKLACKQINTKESAVDFERIYGYLSVINTPGKPCHLTAMESAIVLDLLMSLPEELLLLDCNKLKKHLLQVHRFLSSTPDSKMARDMLKELKEGLCVQTEGGDGPQNKRPAERRWVS</sequence>